<sequence length="81" mass="8008">MSSTPAASTTPSQVYTRGSAAIALFDAGNGSGLLAFGGAPGMPAGYIDIESDGQGIEYRPFDGTTHRVAVSAASGSPFVPA</sequence>
<proteinExistence type="predicted"/>
<name>A0A2N5C5I4_9BURK</name>
<accession>A0A2N5C5I4</accession>
<dbReference type="Proteomes" id="UP000234341">
    <property type="component" value="Unassembled WGS sequence"/>
</dbReference>
<dbReference type="EMBL" id="PJRP01000017">
    <property type="protein sequence ID" value="PLP97489.1"/>
    <property type="molecule type" value="Genomic_DNA"/>
</dbReference>
<dbReference type="RefSeq" id="WP_101684514.1">
    <property type="nucleotide sequence ID" value="NZ_PJRP01000017.1"/>
</dbReference>
<evidence type="ECO:0000313" key="2">
    <source>
        <dbReference type="Proteomes" id="UP000234341"/>
    </source>
</evidence>
<reference evidence="1 2" key="1">
    <citation type="submission" date="2017-12" db="EMBL/GenBank/DDBJ databases">
        <title>Genome sequence of the active heterotrophic nitrifier-denitrifier, Cupriavidus pauculus UM1.</title>
        <authorList>
            <person name="Putonti C."/>
            <person name="Castignetti D."/>
        </authorList>
    </citation>
    <scope>NUCLEOTIDE SEQUENCE [LARGE SCALE GENOMIC DNA]</scope>
    <source>
        <strain evidence="1 2">UM1</strain>
    </source>
</reference>
<protein>
    <submittedName>
        <fullName evidence="1">Uncharacterized protein</fullName>
    </submittedName>
</protein>
<comment type="caution">
    <text evidence="1">The sequence shown here is derived from an EMBL/GenBank/DDBJ whole genome shotgun (WGS) entry which is preliminary data.</text>
</comment>
<evidence type="ECO:0000313" key="1">
    <source>
        <dbReference type="EMBL" id="PLP97489.1"/>
    </source>
</evidence>
<organism evidence="1 2">
    <name type="scientific">Cupriavidus pauculus</name>
    <dbReference type="NCBI Taxonomy" id="82633"/>
    <lineage>
        <taxon>Bacteria</taxon>
        <taxon>Pseudomonadati</taxon>
        <taxon>Pseudomonadota</taxon>
        <taxon>Betaproteobacteria</taxon>
        <taxon>Burkholderiales</taxon>
        <taxon>Burkholderiaceae</taxon>
        <taxon>Cupriavidus</taxon>
    </lineage>
</organism>
<dbReference type="AlphaFoldDB" id="A0A2N5C5I4"/>
<dbReference type="OrthoDB" id="9988873at2"/>
<gene>
    <name evidence="1" type="ORF">CYJ10_27050</name>
</gene>